<dbReference type="PANTHER" id="PTHR12943:SF27">
    <property type="entry name" value="HOMOCYSTEINE-INDUCED ENDOPLASMIC RETICULUM PROTEIN, ISOFORM A"/>
    <property type="match status" value="1"/>
</dbReference>
<feature type="compositionally biased region" description="Polar residues" evidence="1">
    <location>
        <begin position="259"/>
        <end position="275"/>
    </location>
</feature>
<feature type="compositionally biased region" description="Low complexity" evidence="1">
    <location>
        <begin position="471"/>
        <end position="481"/>
    </location>
</feature>
<feature type="region of interest" description="Disordered" evidence="1">
    <location>
        <begin position="463"/>
        <end position="497"/>
    </location>
</feature>
<keyword evidence="2" id="KW-1133">Transmembrane helix</keyword>
<organism evidence="3 4">
    <name type="scientific">Diatrype stigma</name>
    <dbReference type="NCBI Taxonomy" id="117547"/>
    <lineage>
        <taxon>Eukaryota</taxon>
        <taxon>Fungi</taxon>
        <taxon>Dikarya</taxon>
        <taxon>Ascomycota</taxon>
        <taxon>Pezizomycotina</taxon>
        <taxon>Sordariomycetes</taxon>
        <taxon>Xylariomycetidae</taxon>
        <taxon>Xylariales</taxon>
        <taxon>Diatrypaceae</taxon>
        <taxon>Diatrype</taxon>
    </lineage>
</organism>
<feature type="region of interest" description="Disordered" evidence="1">
    <location>
        <begin position="323"/>
        <end position="348"/>
    </location>
</feature>
<evidence type="ECO:0008006" key="5">
    <source>
        <dbReference type="Google" id="ProtNLM"/>
    </source>
</evidence>
<reference evidence="3 4" key="1">
    <citation type="submission" date="2024-02" db="EMBL/GenBank/DDBJ databases">
        <title>De novo assembly and annotation of 12 fungi associated with fruit tree decline syndrome in Ontario, Canada.</title>
        <authorList>
            <person name="Sulman M."/>
            <person name="Ellouze W."/>
            <person name="Ilyukhin E."/>
        </authorList>
    </citation>
    <scope>NUCLEOTIDE SEQUENCE [LARGE SCALE GENOMIC DNA]</scope>
    <source>
        <strain evidence="3 4">M11/M66-122</strain>
    </source>
</reference>
<evidence type="ECO:0000313" key="4">
    <source>
        <dbReference type="Proteomes" id="UP001320420"/>
    </source>
</evidence>
<keyword evidence="2" id="KW-0812">Transmembrane</keyword>
<dbReference type="PANTHER" id="PTHR12943">
    <property type="entry name" value="HOMOCYSTEINE-RESPONSIVE ENDOPLASMIC RETICULUM-RESIDENT UNIQUITIN-LIKE DOMAIN HERPUD PROTEIN FAMILY MEMBER"/>
    <property type="match status" value="1"/>
</dbReference>
<evidence type="ECO:0000313" key="3">
    <source>
        <dbReference type="EMBL" id="KAK7747152.1"/>
    </source>
</evidence>
<evidence type="ECO:0000256" key="2">
    <source>
        <dbReference type="SAM" id="Phobius"/>
    </source>
</evidence>
<accession>A0AAN9YLG2</accession>
<feature type="region of interest" description="Disordered" evidence="1">
    <location>
        <begin position="259"/>
        <end position="303"/>
    </location>
</feature>
<feature type="region of interest" description="Disordered" evidence="1">
    <location>
        <begin position="195"/>
        <end position="233"/>
    </location>
</feature>
<protein>
    <recommendedName>
        <fullName evidence="5">Ubiquitin-like domain-containing protein</fullName>
    </recommendedName>
</protein>
<sequence length="731" mass="79024">MATTSPKPAAAEVEADPLKFTLQIMSPSTGVPQPLIIQGLPASATIKQLKERLRNMLVTRPSDQSQRIIHRGRLLARDEETMLNVFGEEANGRPYILYYAIFRSLDQLLLLLRRQQPRVQAQLNRKQERILNHIRTITTTTITYINLKQPFQQLQPPAIGINAAIQPLNLPPGYTPQQFAQHQRQWLATMNAQIQNQRDRAGAQEPQAAGPRGAQHGTNTPGRTASPLQPESSRTIVREGVGPSGQHYRITVNESILSTSQRQNGTGSPFATADTQGPWRPPGNVSQPRSATNGGPLSGPDLQNILRTADANQASRTMADAMRRNTSTSSLSNLASAQSSRPVPPGVTMPSFMAHPTRSAAGTPDSLRAFGIGRNNVTSQPQAHAASGNPEVYILSSPSGPRGLLLNGNSEAYYTPQARAGAQIPGLRHPPGAAVQGFWGSGGLHGIYPANPEIEQARRSLTGAGTPQMNTPQHQQPQTGLPQPPQGQPQPGHAVARPDNAQVEAVRIANLWPAVWGFIRLSLFLFIWWYTSPTASWSRLIIVVSIATTFFLANTGLLAPLTGHVWVPIRQHLEHLIPLADGQHRAAQPANGGNLGPQRDLDPANTAARLVQQRRERNASWLTNQVRRLERAGILFLASIAPGVAERHIAHVEAEARAERQRRQAEEVAAAEAAAAQAQAQNEGTSDGTEQAQEGTASSTAVEQQNQTNQAERDGGVRARVPHADGQPIAA</sequence>
<feature type="transmembrane region" description="Helical" evidence="2">
    <location>
        <begin position="511"/>
        <end position="530"/>
    </location>
</feature>
<name>A0AAN9YLG2_9PEZI</name>
<feature type="compositionally biased region" description="Polar residues" evidence="1">
    <location>
        <begin position="682"/>
        <end position="710"/>
    </location>
</feature>
<proteinExistence type="predicted"/>
<feature type="compositionally biased region" description="Low complexity" evidence="1">
    <location>
        <begin position="667"/>
        <end position="681"/>
    </location>
</feature>
<dbReference type="InterPro" id="IPR039751">
    <property type="entry name" value="HERPUD1/2"/>
</dbReference>
<dbReference type="Gene3D" id="3.10.20.90">
    <property type="entry name" value="Phosphatidylinositol 3-kinase Catalytic Subunit, Chain A, domain 1"/>
    <property type="match status" value="1"/>
</dbReference>
<feature type="compositionally biased region" description="Polar residues" evidence="1">
    <location>
        <begin position="216"/>
        <end position="233"/>
    </location>
</feature>
<keyword evidence="2" id="KW-0472">Membrane</keyword>
<dbReference type="AlphaFoldDB" id="A0AAN9YLG2"/>
<comment type="caution">
    <text evidence="3">The sequence shown here is derived from an EMBL/GenBank/DDBJ whole genome shotgun (WGS) entry which is preliminary data.</text>
</comment>
<keyword evidence="4" id="KW-1185">Reference proteome</keyword>
<dbReference type="InterPro" id="IPR029071">
    <property type="entry name" value="Ubiquitin-like_domsf"/>
</dbReference>
<dbReference type="SUPFAM" id="SSF54236">
    <property type="entry name" value="Ubiquitin-like"/>
    <property type="match status" value="1"/>
</dbReference>
<dbReference type="Proteomes" id="UP001320420">
    <property type="component" value="Unassembled WGS sequence"/>
</dbReference>
<feature type="transmembrane region" description="Helical" evidence="2">
    <location>
        <begin position="542"/>
        <end position="567"/>
    </location>
</feature>
<gene>
    <name evidence="3" type="ORF">SLS62_009094</name>
</gene>
<feature type="compositionally biased region" description="Low complexity" evidence="1">
    <location>
        <begin position="325"/>
        <end position="340"/>
    </location>
</feature>
<feature type="compositionally biased region" description="Polar residues" evidence="1">
    <location>
        <begin position="284"/>
        <end position="295"/>
    </location>
</feature>
<dbReference type="EMBL" id="JAKJXP020000092">
    <property type="protein sequence ID" value="KAK7747152.1"/>
    <property type="molecule type" value="Genomic_DNA"/>
</dbReference>
<dbReference type="GO" id="GO:0030968">
    <property type="term" value="P:endoplasmic reticulum unfolded protein response"/>
    <property type="evidence" value="ECO:0007669"/>
    <property type="project" value="TreeGrafter"/>
</dbReference>
<feature type="region of interest" description="Disordered" evidence="1">
    <location>
        <begin position="658"/>
        <end position="731"/>
    </location>
</feature>
<evidence type="ECO:0000256" key="1">
    <source>
        <dbReference type="SAM" id="MobiDB-lite"/>
    </source>
</evidence>